<feature type="domain" description="Methanolan biosynthesis EpsI" evidence="1">
    <location>
        <begin position="15"/>
        <end position="219"/>
    </location>
</feature>
<evidence type="ECO:0000313" key="2">
    <source>
        <dbReference type="EMBL" id="TPE59820.1"/>
    </source>
</evidence>
<name>A0A501XGZ7_9SPHN</name>
<accession>A0A501XGZ7</accession>
<keyword evidence="3" id="KW-1185">Reference proteome</keyword>
<evidence type="ECO:0000313" key="3">
    <source>
        <dbReference type="Proteomes" id="UP000319897"/>
    </source>
</evidence>
<dbReference type="InterPro" id="IPR054654">
    <property type="entry name" value="EpsI_type_V_pred"/>
</dbReference>
<dbReference type="OrthoDB" id="8208147at2"/>
<comment type="caution">
    <text evidence="2">The sequence shown here is derived from an EMBL/GenBank/DDBJ whole genome shotgun (WGS) entry which is preliminary data.</text>
</comment>
<reference evidence="2 3" key="1">
    <citation type="submission" date="2019-06" db="EMBL/GenBank/DDBJ databases">
        <authorList>
            <person name="Lee I."/>
            <person name="Jang G.I."/>
            <person name="Hwang C.Y."/>
        </authorList>
    </citation>
    <scope>NUCLEOTIDE SEQUENCE [LARGE SCALE GENOMIC DNA]</scope>
    <source>
        <strain evidence="2 3">PAMC 28131</strain>
    </source>
</reference>
<evidence type="ECO:0000259" key="1">
    <source>
        <dbReference type="Pfam" id="PF11984"/>
    </source>
</evidence>
<sequence>MAKRRPPMLKRRDLLLGLPLLAAAGGAYAMTPRNRLNLLGDVKLEKAIPLKIGSWSVMPSNAVVLPDSQPGSLAARLYDQTVSRLYTSDSELPIMMVIAYGSTQSDQLQLHRPETCYTAVGFQITEARPVQVPVPGPAKLPARELVASNNERTEPILYWTRIGDYLPASGTEQRLMKLRSEFNGYVADGALIRLSTVAEPSEETFATLQRFAATMLESTDPVALPALVGRPLAAEIKGAA</sequence>
<organism evidence="2 3">
    <name type="scientific">Sandaracinobacter neustonicus</name>
    <dbReference type="NCBI Taxonomy" id="1715348"/>
    <lineage>
        <taxon>Bacteria</taxon>
        <taxon>Pseudomonadati</taxon>
        <taxon>Pseudomonadota</taxon>
        <taxon>Alphaproteobacteria</taxon>
        <taxon>Sphingomonadales</taxon>
        <taxon>Sphingosinicellaceae</taxon>
        <taxon>Sandaracinobacter</taxon>
    </lineage>
</organism>
<dbReference type="AlphaFoldDB" id="A0A501XGZ7"/>
<dbReference type="Proteomes" id="UP000319897">
    <property type="component" value="Unassembled WGS sequence"/>
</dbReference>
<gene>
    <name evidence="2" type="primary">epsI</name>
    <name evidence="2" type="ORF">FJQ54_12895</name>
</gene>
<dbReference type="Pfam" id="PF11984">
    <property type="entry name" value="DUF3485"/>
    <property type="match status" value="1"/>
</dbReference>
<protein>
    <submittedName>
        <fullName evidence="2">EpsI family protein</fullName>
    </submittedName>
</protein>
<dbReference type="NCBIfam" id="TIGR02914">
    <property type="entry name" value="EpsI_fam"/>
    <property type="match status" value="1"/>
</dbReference>
<proteinExistence type="predicted"/>
<dbReference type="InterPro" id="IPR014263">
    <property type="entry name" value="Methanolan_biosynth_EpsI"/>
</dbReference>
<dbReference type="EMBL" id="VFSU01000029">
    <property type="protein sequence ID" value="TPE59820.1"/>
    <property type="molecule type" value="Genomic_DNA"/>
</dbReference>
<dbReference type="NCBIfam" id="NF045608">
    <property type="entry name" value="EpsI_type_V"/>
    <property type="match status" value="1"/>
</dbReference>